<organism evidence="1 2">
    <name type="scientific">Desulfonema magnum</name>
    <dbReference type="NCBI Taxonomy" id="45655"/>
    <lineage>
        <taxon>Bacteria</taxon>
        <taxon>Pseudomonadati</taxon>
        <taxon>Thermodesulfobacteriota</taxon>
        <taxon>Desulfobacteria</taxon>
        <taxon>Desulfobacterales</taxon>
        <taxon>Desulfococcaceae</taxon>
        <taxon>Desulfonema</taxon>
    </lineage>
</organism>
<keyword evidence="2" id="KW-1185">Reference proteome</keyword>
<dbReference type="EMBL" id="CP061800">
    <property type="protein sequence ID" value="QTA85594.1"/>
    <property type="molecule type" value="Genomic_DNA"/>
</dbReference>
<protein>
    <submittedName>
        <fullName evidence="1">Uncharacterized protein</fullName>
    </submittedName>
</protein>
<dbReference type="KEGG" id="dmm:dnm_016050"/>
<proteinExistence type="predicted"/>
<dbReference type="AlphaFoldDB" id="A0A975BH20"/>
<accession>A0A975BH20</accession>
<dbReference type="Proteomes" id="UP000663722">
    <property type="component" value="Chromosome"/>
</dbReference>
<evidence type="ECO:0000313" key="2">
    <source>
        <dbReference type="Proteomes" id="UP000663722"/>
    </source>
</evidence>
<name>A0A975BH20_9BACT</name>
<gene>
    <name evidence="1" type="ORF">dnm_016050</name>
</gene>
<sequence length="60" mass="6896">MIIKFFSVIPFSVNSVKQNDRRSVRNRPEKLAYQASETSEILKTSGVLCPKIYDRGFNCL</sequence>
<evidence type="ECO:0000313" key="1">
    <source>
        <dbReference type="EMBL" id="QTA85594.1"/>
    </source>
</evidence>
<reference evidence="1" key="1">
    <citation type="journal article" date="2021" name="Microb. Physiol.">
        <title>Proteogenomic Insights into the Physiology of Marine, Sulfate-Reducing, Filamentous Desulfonema limicola and Desulfonema magnum.</title>
        <authorList>
            <person name="Schnaars V."/>
            <person name="Wohlbrand L."/>
            <person name="Scheve S."/>
            <person name="Hinrichs C."/>
            <person name="Reinhardt R."/>
            <person name="Rabus R."/>
        </authorList>
    </citation>
    <scope>NUCLEOTIDE SEQUENCE</scope>
    <source>
        <strain evidence="1">4be13</strain>
    </source>
</reference>